<sequence>MKWIYDSDGNADLEEVAFAEKGISAILENVDLSSAPSDAADAAMCLLGRLVRELAEATEAHSHAGGGFPAR</sequence>
<dbReference type="EMBL" id="LOJF01000011">
    <property type="protein sequence ID" value="KUH57780.1"/>
    <property type="molecule type" value="Genomic_DNA"/>
</dbReference>
<evidence type="ECO:0000313" key="2">
    <source>
        <dbReference type="Proteomes" id="UP000054078"/>
    </source>
</evidence>
<protein>
    <submittedName>
        <fullName evidence="1">Uncharacterized protein</fullName>
    </submittedName>
</protein>
<organism evidence="1 2">
    <name type="scientific">Tractidigestivibacter scatoligenes</name>
    <name type="common">Olsenella scatoligenes</name>
    <dbReference type="NCBI Taxonomy" id="1299998"/>
    <lineage>
        <taxon>Bacteria</taxon>
        <taxon>Bacillati</taxon>
        <taxon>Actinomycetota</taxon>
        <taxon>Coriobacteriia</taxon>
        <taxon>Coriobacteriales</taxon>
        <taxon>Atopobiaceae</taxon>
        <taxon>Tractidigestivibacter</taxon>
    </lineage>
</organism>
<dbReference type="AlphaFoldDB" id="A0A100YU71"/>
<dbReference type="RefSeq" id="WP_059055428.1">
    <property type="nucleotide sequence ID" value="NZ_LOJF01000011.1"/>
</dbReference>
<name>A0A100YU71_TRASO</name>
<dbReference type="STRING" id="1299998.AUL39_08770"/>
<keyword evidence="2" id="KW-1185">Reference proteome</keyword>
<proteinExistence type="predicted"/>
<evidence type="ECO:0000313" key="1">
    <source>
        <dbReference type="EMBL" id="KUH57780.1"/>
    </source>
</evidence>
<accession>A0A100YU71</accession>
<reference evidence="1 2" key="1">
    <citation type="submission" date="2015-12" db="EMBL/GenBank/DDBJ databases">
        <title>Draft Genome Sequence of Olsenella scatoligenes SK9K4T; a Producer of 3-Methylindole- (skatole) and 4-Methylphenol- (p-cresol) Isolated from Pig Feces.</title>
        <authorList>
            <person name="Li X."/>
            <person name="Borg B."/>
            <person name="Canibe N."/>
        </authorList>
    </citation>
    <scope>NUCLEOTIDE SEQUENCE [LARGE SCALE GENOMIC DNA]</scope>
    <source>
        <strain evidence="1 2">SK9K4</strain>
    </source>
</reference>
<dbReference type="Proteomes" id="UP000054078">
    <property type="component" value="Unassembled WGS sequence"/>
</dbReference>
<comment type="caution">
    <text evidence="1">The sequence shown here is derived from an EMBL/GenBank/DDBJ whole genome shotgun (WGS) entry which is preliminary data.</text>
</comment>
<gene>
    <name evidence="1" type="ORF">AUL39_08770</name>
</gene>